<dbReference type="SUPFAM" id="SSF55781">
    <property type="entry name" value="GAF domain-like"/>
    <property type="match status" value="1"/>
</dbReference>
<dbReference type="Pfam" id="PF00990">
    <property type="entry name" value="GGDEF"/>
    <property type="match status" value="1"/>
</dbReference>
<reference evidence="5" key="1">
    <citation type="journal article" date="2019" name="Int. J. Syst. Evol. Microbiol.">
        <title>The Global Catalogue of Microorganisms (GCM) 10K type strain sequencing project: providing services to taxonomists for standard genome sequencing and annotation.</title>
        <authorList>
            <consortium name="The Broad Institute Genomics Platform"/>
            <consortium name="The Broad Institute Genome Sequencing Center for Infectious Disease"/>
            <person name="Wu L."/>
            <person name="Ma J."/>
        </authorList>
    </citation>
    <scope>NUCLEOTIDE SEQUENCE [LARGE SCALE GENOMIC DNA]</scope>
    <source>
        <strain evidence="5">KCTC 52438</strain>
    </source>
</reference>
<dbReference type="NCBIfam" id="TIGR00254">
    <property type="entry name" value="GGDEF"/>
    <property type="match status" value="1"/>
</dbReference>
<dbReference type="InterPro" id="IPR050469">
    <property type="entry name" value="Diguanylate_Cyclase"/>
</dbReference>
<comment type="catalytic activity">
    <reaction evidence="2">
        <text>2 GTP = 3',3'-c-di-GMP + 2 diphosphate</text>
        <dbReference type="Rhea" id="RHEA:24898"/>
        <dbReference type="ChEBI" id="CHEBI:33019"/>
        <dbReference type="ChEBI" id="CHEBI:37565"/>
        <dbReference type="ChEBI" id="CHEBI:58805"/>
        <dbReference type="EC" id="2.7.7.65"/>
    </reaction>
</comment>
<dbReference type="InterPro" id="IPR003018">
    <property type="entry name" value="GAF"/>
</dbReference>
<keyword evidence="4" id="KW-0548">Nucleotidyltransferase</keyword>
<dbReference type="PROSITE" id="PS50887">
    <property type="entry name" value="GGDEF"/>
    <property type="match status" value="1"/>
</dbReference>
<gene>
    <name evidence="4" type="ORF">ACFOEK_04760</name>
</gene>
<dbReference type="InterPro" id="IPR000160">
    <property type="entry name" value="GGDEF_dom"/>
</dbReference>
<dbReference type="SMART" id="SM00065">
    <property type="entry name" value="GAF"/>
    <property type="match status" value="1"/>
</dbReference>
<protein>
    <recommendedName>
        <fullName evidence="1">diguanylate cyclase</fullName>
        <ecNumber evidence="1">2.7.7.65</ecNumber>
    </recommendedName>
</protein>
<comment type="caution">
    <text evidence="4">The sequence shown here is derived from an EMBL/GenBank/DDBJ whole genome shotgun (WGS) entry which is preliminary data.</text>
</comment>
<dbReference type="PANTHER" id="PTHR45138:SF9">
    <property type="entry name" value="DIGUANYLATE CYCLASE DGCM-RELATED"/>
    <property type="match status" value="1"/>
</dbReference>
<name>A0ABV7HG67_9GAMM</name>
<organism evidence="4 5">
    <name type="scientific">Litoribrevibacter euphylliae</name>
    <dbReference type="NCBI Taxonomy" id="1834034"/>
    <lineage>
        <taxon>Bacteria</taxon>
        <taxon>Pseudomonadati</taxon>
        <taxon>Pseudomonadota</taxon>
        <taxon>Gammaproteobacteria</taxon>
        <taxon>Oceanospirillales</taxon>
        <taxon>Oceanospirillaceae</taxon>
        <taxon>Litoribrevibacter</taxon>
    </lineage>
</organism>
<evidence type="ECO:0000256" key="1">
    <source>
        <dbReference type="ARBA" id="ARBA00012528"/>
    </source>
</evidence>
<dbReference type="SMART" id="SM00267">
    <property type="entry name" value="GGDEF"/>
    <property type="match status" value="1"/>
</dbReference>
<dbReference type="GO" id="GO:0052621">
    <property type="term" value="F:diguanylate cyclase activity"/>
    <property type="evidence" value="ECO:0007669"/>
    <property type="project" value="UniProtKB-EC"/>
</dbReference>
<evidence type="ECO:0000313" key="5">
    <source>
        <dbReference type="Proteomes" id="UP001595476"/>
    </source>
</evidence>
<keyword evidence="5" id="KW-1185">Reference proteome</keyword>
<dbReference type="SUPFAM" id="SSF55073">
    <property type="entry name" value="Nucleotide cyclase"/>
    <property type="match status" value="1"/>
</dbReference>
<dbReference type="InterPro" id="IPR043128">
    <property type="entry name" value="Rev_trsase/Diguanyl_cyclase"/>
</dbReference>
<accession>A0ABV7HG67</accession>
<evidence type="ECO:0000256" key="2">
    <source>
        <dbReference type="ARBA" id="ARBA00034247"/>
    </source>
</evidence>
<dbReference type="CDD" id="cd01949">
    <property type="entry name" value="GGDEF"/>
    <property type="match status" value="1"/>
</dbReference>
<feature type="domain" description="GGDEF" evidence="3">
    <location>
        <begin position="196"/>
        <end position="330"/>
    </location>
</feature>
<dbReference type="Gene3D" id="3.30.70.270">
    <property type="match status" value="1"/>
</dbReference>
<evidence type="ECO:0000313" key="4">
    <source>
        <dbReference type="EMBL" id="MFC3150327.1"/>
    </source>
</evidence>
<proteinExistence type="predicted"/>
<dbReference type="Pfam" id="PF13492">
    <property type="entry name" value="GAF_3"/>
    <property type="match status" value="1"/>
</dbReference>
<dbReference type="PANTHER" id="PTHR45138">
    <property type="entry name" value="REGULATORY COMPONENTS OF SENSORY TRANSDUCTION SYSTEM"/>
    <property type="match status" value="1"/>
</dbReference>
<dbReference type="Gene3D" id="3.30.450.40">
    <property type="match status" value="1"/>
</dbReference>
<dbReference type="Proteomes" id="UP001595476">
    <property type="component" value="Unassembled WGS sequence"/>
</dbReference>
<dbReference type="InterPro" id="IPR029787">
    <property type="entry name" value="Nucleotide_cyclase"/>
</dbReference>
<dbReference type="EC" id="2.7.7.65" evidence="1"/>
<dbReference type="InterPro" id="IPR029016">
    <property type="entry name" value="GAF-like_dom_sf"/>
</dbReference>
<dbReference type="EMBL" id="JBHRSZ010000002">
    <property type="protein sequence ID" value="MFC3150327.1"/>
    <property type="molecule type" value="Genomic_DNA"/>
</dbReference>
<sequence length="341" mass="38562">MNSLHIPADTLDSWQDSANLVAQLMQVSACMITAVTKKTCTVRVINKSKDNPFLLKERLPFNKDDLCRRVVDSNKTVYIEALEASNDNHNMRCYLGKPIHWPDGQVFGTLSVMDTQPREFTSELMVVFDHMSNVIENQLALVHEQDQHEHTQIALDRYQQQYKEFTSRDPLTGAYNRRALQELAIAELSRTTRRSGCFALALLDVDHFKQINDEYGNTVGDAVLKHLVISLDDMLRQSDFVARFGGEEFCLLLPEMDASKAYEILERIRKKLCSKAVEYNGHSIYYTASIGVALFETGMITTVEELLNMAEGALSEAKSSGRNKVVVATIDTQEQAMYSAF</sequence>
<evidence type="ECO:0000259" key="3">
    <source>
        <dbReference type="PROSITE" id="PS50887"/>
    </source>
</evidence>
<dbReference type="RefSeq" id="WP_386716930.1">
    <property type="nucleotide sequence ID" value="NZ_JBHRSZ010000002.1"/>
</dbReference>
<keyword evidence="4" id="KW-0808">Transferase</keyword>